<organism evidence="2">
    <name type="scientific">Haptolina ericina</name>
    <dbReference type="NCBI Taxonomy" id="156174"/>
    <lineage>
        <taxon>Eukaryota</taxon>
        <taxon>Haptista</taxon>
        <taxon>Haptophyta</taxon>
        <taxon>Prymnesiophyceae</taxon>
        <taxon>Prymnesiales</taxon>
        <taxon>Prymnesiaceae</taxon>
        <taxon>Haptolina</taxon>
    </lineage>
</organism>
<feature type="domain" description="Glycosyltransferase 61 catalytic" evidence="1">
    <location>
        <begin position="7"/>
        <end position="100"/>
    </location>
</feature>
<dbReference type="InterPro" id="IPR049625">
    <property type="entry name" value="Glyco_transf_61_cat"/>
</dbReference>
<proteinExistence type="predicted"/>
<dbReference type="EMBL" id="HBHX01039784">
    <property type="protein sequence ID" value="CAE0121357.1"/>
    <property type="molecule type" value="Transcribed_RNA"/>
</dbReference>
<accession>A0A7S3B0R3</accession>
<sequence length="206" mass="22272">MAVLGRLRDELHACVGASGVGREVILYTRADTSRRKWYRPNALRVADAIAAAVSHRVPVRVVDKMPWAFDEQVRLFANASALVMPHGAASTNAIALPVGAIFIELCPGATSWLTHTNLSRRLSAHFFGEVLLPPVTNFLDDQGRPFQVRSDFDVKNPPQIEVHPQAVVRRLLSAGLIGAPPSAALQYSILASERTSFARARGSGAG</sequence>
<name>A0A7S3B0R3_9EUKA</name>
<reference evidence="2" key="1">
    <citation type="submission" date="2021-01" db="EMBL/GenBank/DDBJ databases">
        <authorList>
            <person name="Corre E."/>
            <person name="Pelletier E."/>
            <person name="Niang G."/>
            <person name="Scheremetjew M."/>
            <person name="Finn R."/>
            <person name="Kale V."/>
            <person name="Holt S."/>
            <person name="Cochrane G."/>
            <person name="Meng A."/>
            <person name="Brown T."/>
            <person name="Cohen L."/>
        </authorList>
    </citation>
    <scope>NUCLEOTIDE SEQUENCE</scope>
    <source>
        <strain evidence="2">CCMP281</strain>
    </source>
</reference>
<dbReference type="GO" id="GO:0016757">
    <property type="term" value="F:glycosyltransferase activity"/>
    <property type="evidence" value="ECO:0007669"/>
    <property type="project" value="InterPro"/>
</dbReference>
<evidence type="ECO:0000259" key="1">
    <source>
        <dbReference type="Pfam" id="PF04577"/>
    </source>
</evidence>
<evidence type="ECO:0000313" key="2">
    <source>
        <dbReference type="EMBL" id="CAE0121357.1"/>
    </source>
</evidence>
<protein>
    <recommendedName>
        <fullName evidence="1">Glycosyltransferase 61 catalytic domain-containing protein</fullName>
    </recommendedName>
</protein>
<dbReference type="AlphaFoldDB" id="A0A7S3B0R3"/>
<dbReference type="Pfam" id="PF04577">
    <property type="entry name" value="Glyco_transf_61"/>
    <property type="match status" value="1"/>
</dbReference>
<gene>
    <name evidence="2" type="ORF">HERI1096_LOCUS22058</name>
</gene>